<keyword evidence="6" id="KW-1185">Reference proteome</keyword>
<dbReference type="SFLD" id="SFLDG01129">
    <property type="entry name" value="C1.5:_HAD__Beta-PGM__Phosphata"/>
    <property type="match status" value="1"/>
</dbReference>
<evidence type="ECO:0000256" key="4">
    <source>
        <dbReference type="ARBA" id="ARBA00013078"/>
    </source>
</evidence>
<proteinExistence type="inferred from homology"/>
<dbReference type="PANTHER" id="PTHR43434">
    <property type="entry name" value="PHOSPHOGLYCOLATE PHOSPHATASE"/>
    <property type="match status" value="1"/>
</dbReference>
<dbReference type="GO" id="GO:0016787">
    <property type="term" value="F:hydrolase activity"/>
    <property type="evidence" value="ECO:0007669"/>
    <property type="project" value="UniProtKB-KW"/>
</dbReference>
<dbReference type="Gene3D" id="1.10.150.240">
    <property type="entry name" value="Putative phosphatase, domain 2"/>
    <property type="match status" value="1"/>
</dbReference>
<sequence length="221" mass="24269">MSIKAVIFDLDGTLVESAMDMYMALNLTLTEVAFPVVSHAQVESWVGNGIEMLVKRGLSGDVEVNPELSESLISDAEARFKQHYAELVGEYAVLYPHVEIGLAALAHLPKALVTNKGRVFTDKLLEKLHLRSYFDVVVCGDEVEKKPSPAPLLRACELLQVEPAEAYMVGDSKSDLIAAERAGVPAIALSYGYHQGYNLAEFNPKYLFAGFLDIIPVLTQR</sequence>
<dbReference type="EMBL" id="JBHRSD010000031">
    <property type="protein sequence ID" value="MFC3034119.1"/>
    <property type="molecule type" value="Genomic_DNA"/>
</dbReference>
<dbReference type="InterPro" id="IPR036412">
    <property type="entry name" value="HAD-like_sf"/>
</dbReference>
<evidence type="ECO:0000313" key="5">
    <source>
        <dbReference type="EMBL" id="MFC3034119.1"/>
    </source>
</evidence>
<evidence type="ECO:0000256" key="1">
    <source>
        <dbReference type="ARBA" id="ARBA00000830"/>
    </source>
</evidence>
<keyword evidence="5" id="KW-0378">Hydrolase</keyword>
<accession>A0ABV7CN70</accession>
<comment type="pathway">
    <text evidence="2">Organic acid metabolism; glycolate biosynthesis; glycolate from 2-phosphoglycolate: step 1/1.</text>
</comment>
<dbReference type="InterPro" id="IPR006439">
    <property type="entry name" value="HAD-SF_hydro_IA"/>
</dbReference>
<dbReference type="InterPro" id="IPR023198">
    <property type="entry name" value="PGP-like_dom2"/>
</dbReference>
<dbReference type="InterPro" id="IPR041492">
    <property type="entry name" value="HAD_2"/>
</dbReference>
<evidence type="ECO:0000256" key="3">
    <source>
        <dbReference type="ARBA" id="ARBA00006171"/>
    </source>
</evidence>
<dbReference type="SFLD" id="SFLDG01135">
    <property type="entry name" value="C1.5.6:_HAD__Beta-PGM__Phospha"/>
    <property type="match status" value="1"/>
</dbReference>
<evidence type="ECO:0000256" key="2">
    <source>
        <dbReference type="ARBA" id="ARBA00004818"/>
    </source>
</evidence>
<name>A0ABV7CN70_9GAMM</name>
<dbReference type="NCBIfam" id="TIGR01549">
    <property type="entry name" value="HAD-SF-IA-v1"/>
    <property type="match status" value="1"/>
</dbReference>
<dbReference type="Proteomes" id="UP001595453">
    <property type="component" value="Unassembled WGS sequence"/>
</dbReference>
<reference evidence="6" key="1">
    <citation type="journal article" date="2019" name="Int. J. Syst. Evol. Microbiol.">
        <title>The Global Catalogue of Microorganisms (GCM) 10K type strain sequencing project: providing services to taxonomists for standard genome sequencing and annotation.</title>
        <authorList>
            <consortium name="The Broad Institute Genomics Platform"/>
            <consortium name="The Broad Institute Genome Sequencing Center for Infectious Disease"/>
            <person name="Wu L."/>
            <person name="Ma J."/>
        </authorList>
    </citation>
    <scope>NUCLEOTIDE SEQUENCE [LARGE SCALE GENOMIC DNA]</scope>
    <source>
        <strain evidence="6">KCTC 42730</strain>
    </source>
</reference>
<dbReference type="EC" id="3.1.3.18" evidence="4"/>
<protein>
    <recommendedName>
        <fullName evidence="4">phosphoglycolate phosphatase</fullName>
        <ecNumber evidence="4">3.1.3.18</ecNumber>
    </recommendedName>
</protein>
<gene>
    <name evidence="5" type="ORF">ACFOEE_16560</name>
</gene>
<dbReference type="SFLD" id="SFLDS00003">
    <property type="entry name" value="Haloacid_Dehalogenase"/>
    <property type="match status" value="1"/>
</dbReference>
<comment type="caution">
    <text evidence="5">The sequence shown here is derived from an EMBL/GenBank/DDBJ whole genome shotgun (WGS) entry which is preliminary data.</text>
</comment>
<dbReference type="Pfam" id="PF13419">
    <property type="entry name" value="HAD_2"/>
    <property type="match status" value="1"/>
</dbReference>
<comment type="catalytic activity">
    <reaction evidence="1">
        <text>2-phosphoglycolate + H2O = glycolate + phosphate</text>
        <dbReference type="Rhea" id="RHEA:14369"/>
        <dbReference type="ChEBI" id="CHEBI:15377"/>
        <dbReference type="ChEBI" id="CHEBI:29805"/>
        <dbReference type="ChEBI" id="CHEBI:43474"/>
        <dbReference type="ChEBI" id="CHEBI:58033"/>
        <dbReference type="EC" id="3.1.3.18"/>
    </reaction>
</comment>
<dbReference type="InterPro" id="IPR023214">
    <property type="entry name" value="HAD_sf"/>
</dbReference>
<dbReference type="Gene3D" id="3.40.50.1000">
    <property type="entry name" value="HAD superfamily/HAD-like"/>
    <property type="match status" value="1"/>
</dbReference>
<dbReference type="InterPro" id="IPR050155">
    <property type="entry name" value="HAD-like_hydrolase_sf"/>
</dbReference>
<comment type="similarity">
    <text evidence="3">Belongs to the HAD-like hydrolase superfamily. CbbY/CbbZ/Gph/YieH family.</text>
</comment>
<organism evidence="5 6">
    <name type="scientific">Pseudoalteromonas fenneropenaei</name>
    <dbReference type="NCBI Taxonomy" id="1737459"/>
    <lineage>
        <taxon>Bacteria</taxon>
        <taxon>Pseudomonadati</taxon>
        <taxon>Pseudomonadota</taxon>
        <taxon>Gammaproteobacteria</taxon>
        <taxon>Alteromonadales</taxon>
        <taxon>Pseudoalteromonadaceae</taxon>
        <taxon>Pseudoalteromonas</taxon>
    </lineage>
</organism>
<evidence type="ECO:0000313" key="6">
    <source>
        <dbReference type="Proteomes" id="UP001595453"/>
    </source>
</evidence>
<dbReference type="RefSeq" id="WP_377126810.1">
    <property type="nucleotide sequence ID" value="NZ_JBHRSD010000031.1"/>
</dbReference>
<dbReference type="SUPFAM" id="SSF56784">
    <property type="entry name" value="HAD-like"/>
    <property type="match status" value="1"/>
</dbReference>
<dbReference type="NCBIfam" id="TIGR01509">
    <property type="entry name" value="HAD-SF-IA-v3"/>
    <property type="match status" value="1"/>
</dbReference>
<dbReference type="PANTHER" id="PTHR43434:SF1">
    <property type="entry name" value="PHOSPHOGLYCOLATE PHOSPHATASE"/>
    <property type="match status" value="1"/>
</dbReference>